<gene>
    <name evidence="1" type="ORF">Slati_2409600</name>
</gene>
<reference evidence="1" key="2">
    <citation type="journal article" date="2024" name="Plant">
        <title>Genomic evolution and insights into agronomic trait innovations of Sesamum species.</title>
        <authorList>
            <person name="Miao H."/>
            <person name="Wang L."/>
            <person name="Qu L."/>
            <person name="Liu H."/>
            <person name="Sun Y."/>
            <person name="Le M."/>
            <person name="Wang Q."/>
            <person name="Wei S."/>
            <person name="Zheng Y."/>
            <person name="Lin W."/>
            <person name="Duan Y."/>
            <person name="Cao H."/>
            <person name="Xiong S."/>
            <person name="Wang X."/>
            <person name="Wei L."/>
            <person name="Li C."/>
            <person name="Ma Q."/>
            <person name="Ju M."/>
            <person name="Zhao R."/>
            <person name="Li G."/>
            <person name="Mu C."/>
            <person name="Tian Q."/>
            <person name="Mei H."/>
            <person name="Zhang T."/>
            <person name="Gao T."/>
            <person name="Zhang H."/>
        </authorList>
    </citation>
    <scope>NUCLEOTIDE SEQUENCE</scope>
    <source>
        <strain evidence="1">KEN1</strain>
    </source>
</reference>
<protein>
    <recommendedName>
        <fullName evidence="2">Reverse transcriptase</fullName>
    </recommendedName>
</protein>
<organism evidence="1">
    <name type="scientific">Sesamum latifolium</name>
    <dbReference type="NCBI Taxonomy" id="2727402"/>
    <lineage>
        <taxon>Eukaryota</taxon>
        <taxon>Viridiplantae</taxon>
        <taxon>Streptophyta</taxon>
        <taxon>Embryophyta</taxon>
        <taxon>Tracheophyta</taxon>
        <taxon>Spermatophyta</taxon>
        <taxon>Magnoliopsida</taxon>
        <taxon>eudicotyledons</taxon>
        <taxon>Gunneridae</taxon>
        <taxon>Pentapetalae</taxon>
        <taxon>asterids</taxon>
        <taxon>lamiids</taxon>
        <taxon>Lamiales</taxon>
        <taxon>Pedaliaceae</taxon>
        <taxon>Sesamum</taxon>
    </lineage>
</organism>
<comment type="caution">
    <text evidence="1">The sequence shown here is derived from an EMBL/GenBank/DDBJ whole genome shotgun (WGS) entry which is preliminary data.</text>
</comment>
<dbReference type="EMBL" id="JACGWN010000008">
    <property type="protein sequence ID" value="KAL0439266.1"/>
    <property type="molecule type" value="Genomic_DNA"/>
</dbReference>
<name>A0AAW2WD96_9LAMI</name>
<proteinExistence type="predicted"/>
<evidence type="ECO:0000313" key="1">
    <source>
        <dbReference type="EMBL" id="KAL0439266.1"/>
    </source>
</evidence>
<evidence type="ECO:0008006" key="2">
    <source>
        <dbReference type="Google" id="ProtNLM"/>
    </source>
</evidence>
<accession>A0AAW2WD96</accession>
<reference evidence="1" key="1">
    <citation type="submission" date="2020-06" db="EMBL/GenBank/DDBJ databases">
        <authorList>
            <person name="Li T."/>
            <person name="Hu X."/>
            <person name="Zhang T."/>
            <person name="Song X."/>
            <person name="Zhang H."/>
            <person name="Dai N."/>
            <person name="Sheng W."/>
            <person name="Hou X."/>
            <person name="Wei L."/>
        </authorList>
    </citation>
    <scope>NUCLEOTIDE SEQUENCE</scope>
    <source>
        <strain evidence="1">KEN1</strain>
        <tissue evidence="1">Leaf</tissue>
    </source>
</reference>
<sequence length="72" mass="8334">MEQSSMFDFHRKCRAMNIVNLYFAGDLLLFSKVFEVCLRLFGEVLNHFFGLSGFRANPIKSNFILSKSAQHN</sequence>
<dbReference type="AlphaFoldDB" id="A0AAW2WD96"/>